<evidence type="ECO:0000313" key="1">
    <source>
        <dbReference type="EMBL" id="BDS13007.1"/>
    </source>
</evidence>
<name>A0A915YH05_9BACT</name>
<accession>A0A915YH05</accession>
<evidence type="ECO:0000313" key="2">
    <source>
        <dbReference type="Proteomes" id="UP001060919"/>
    </source>
</evidence>
<keyword evidence="2" id="KW-1185">Reference proteome</keyword>
<dbReference type="RefSeq" id="WP_264788336.1">
    <property type="nucleotide sequence ID" value="NZ_AP026867.1"/>
</dbReference>
<dbReference type="KEGG" id="aup:AsAng_0037350"/>
<dbReference type="Proteomes" id="UP001060919">
    <property type="component" value="Chromosome"/>
</dbReference>
<dbReference type="AlphaFoldDB" id="A0A915YH05"/>
<gene>
    <name evidence="1" type="ORF">AsAng_0037350</name>
</gene>
<dbReference type="EMBL" id="AP026867">
    <property type="protein sequence ID" value="BDS13007.1"/>
    <property type="molecule type" value="Genomic_DNA"/>
</dbReference>
<proteinExistence type="predicted"/>
<protein>
    <submittedName>
        <fullName evidence="1">Uncharacterized protein</fullName>
    </submittedName>
</protein>
<organism evidence="1 2">
    <name type="scientific">Aureispira anguillae</name>
    <dbReference type="NCBI Taxonomy" id="2864201"/>
    <lineage>
        <taxon>Bacteria</taxon>
        <taxon>Pseudomonadati</taxon>
        <taxon>Bacteroidota</taxon>
        <taxon>Saprospiria</taxon>
        <taxon>Saprospirales</taxon>
        <taxon>Saprospiraceae</taxon>
        <taxon>Aureispira</taxon>
    </lineage>
</organism>
<reference evidence="1" key="1">
    <citation type="submission" date="2022-09" db="EMBL/GenBank/DDBJ databases">
        <title>Aureispira anguillicida sp. nov., isolated from Leptocephalus of Japanese eel Anguilla japonica.</title>
        <authorList>
            <person name="Yuasa K."/>
            <person name="Mekata T."/>
            <person name="Ikunari K."/>
        </authorList>
    </citation>
    <scope>NUCLEOTIDE SEQUENCE</scope>
    <source>
        <strain evidence="1">EL160426</strain>
    </source>
</reference>
<sequence length="115" mass="12583">MNVQQLKLKRGDLIEVKGTSLKLVAPSTLQVIQGNAALQAAPVGARHKTDSAYPIDRATVCAVVQQEIDQLEIAENRILCSIDEEEMEGTSFTDHVGLTNQIMVLKEVLKKITVL</sequence>